<sequence length="299" mass="32904">MRYSSIAVRLFEREGEVVFYDPAYHGRTLKVFGMDEWPDKALEHLAGKYMEKDYSRVIFDTKGSFSEEGFDTVLRIQDTKPSGLDPIKLAAEGHFDFYTAATIIQTIYGLDRTLTEMLYSDILAGKVGSVPEALKAGQKYSEVIAESYTALDQLLYSGEVPELGQNILVDFGDAHSITLVGNAFLILSAAVEKRRRVMVGLNDAAVLAYTTAGGAGLPILAKPALKRVTVVTSEYALDSLLNMSGPVLLLYHDPDVQSLIYEASGVPPGPMRKHVHKGQGAFIYRTPETIDVEWGEMPL</sequence>
<evidence type="ECO:0000313" key="1">
    <source>
        <dbReference type="EMBL" id="ASJ06787.1"/>
    </source>
</evidence>
<protein>
    <submittedName>
        <fullName evidence="1">Uncharacterized protein</fullName>
    </submittedName>
</protein>
<dbReference type="EMBL" id="CP015102">
    <property type="protein sequence ID" value="ASJ06787.1"/>
    <property type="molecule type" value="Genomic_DNA"/>
</dbReference>
<organism evidence="1 2">
    <name type="scientific">Thermococcus pacificus</name>
    <dbReference type="NCBI Taxonomy" id="71998"/>
    <lineage>
        <taxon>Archaea</taxon>
        <taxon>Methanobacteriati</taxon>
        <taxon>Methanobacteriota</taxon>
        <taxon>Thermococci</taxon>
        <taxon>Thermococcales</taxon>
        <taxon>Thermococcaceae</taxon>
        <taxon>Thermococcus</taxon>
    </lineage>
</organism>
<reference evidence="1 2" key="1">
    <citation type="submission" date="2016-04" db="EMBL/GenBank/DDBJ databases">
        <title>Complete genome sequence of Thermococcus pacificus type strain P4.</title>
        <authorList>
            <person name="Oger P.M."/>
        </authorList>
    </citation>
    <scope>NUCLEOTIDE SEQUENCE [LARGE SCALE GENOMIC DNA]</scope>
    <source>
        <strain evidence="1 2">P-4</strain>
    </source>
</reference>
<accession>A0A218P7M0</accession>
<dbReference type="GeneID" id="33315678"/>
<keyword evidence="2" id="KW-1185">Reference proteome</keyword>
<evidence type="ECO:0000313" key="2">
    <source>
        <dbReference type="Proteomes" id="UP000197418"/>
    </source>
</evidence>
<dbReference type="Proteomes" id="UP000197418">
    <property type="component" value="Chromosome"/>
</dbReference>
<dbReference type="RefSeq" id="WP_088854038.1">
    <property type="nucleotide sequence ID" value="NZ_CP015102.1"/>
</dbReference>
<dbReference type="KEGG" id="tpaf:A3L08_05370"/>
<gene>
    <name evidence="1" type="ORF">A3L08_05370</name>
</gene>
<dbReference type="AlphaFoldDB" id="A0A218P7M0"/>
<dbReference type="OrthoDB" id="85161at2157"/>
<name>A0A218P7M0_9EURY</name>
<proteinExistence type="predicted"/>